<protein>
    <recommendedName>
        <fullName evidence="1">AB hydrolase-1 domain-containing protein</fullName>
    </recommendedName>
</protein>
<gene>
    <name evidence="2" type="ORF">KDY119_02758</name>
</gene>
<organism evidence="2 3">
    <name type="scientific">Luteimicrobium xylanilyticum</name>
    <dbReference type="NCBI Taxonomy" id="1133546"/>
    <lineage>
        <taxon>Bacteria</taxon>
        <taxon>Bacillati</taxon>
        <taxon>Actinomycetota</taxon>
        <taxon>Actinomycetes</taxon>
        <taxon>Micrococcales</taxon>
        <taxon>Luteimicrobium</taxon>
    </lineage>
</organism>
<feature type="domain" description="AB hydrolase-1" evidence="1">
    <location>
        <begin position="33"/>
        <end position="263"/>
    </location>
</feature>
<evidence type="ECO:0000313" key="2">
    <source>
        <dbReference type="EMBL" id="QFU99231.1"/>
    </source>
</evidence>
<dbReference type="Pfam" id="PF00561">
    <property type="entry name" value="Abhydrolase_1"/>
    <property type="match status" value="1"/>
</dbReference>
<dbReference type="GO" id="GO:0003824">
    <property type="term" value="F:catalytic activity"/>
    <property type="evidence" value="ECO:0007669"/>
    <property type="project" value="UniProtKB-ARBA"/>
</dbReference>
<accession>A0A5P9QCQ8</accession>
<dbReference type="KEGG" id="lxl:KDY119_02758"/>
<dbReference type="PANTHER" id="PTHR43433:SF5">
    <property type="entry name" value="AB HYDROLASE-1 DOMAIN-CONTAINING PROTEIN"/>
    <property type="match status" value="1"/>
</dbReference>
<dbReference type="PANTHER" id="PTHR43433">
    <property type="entry name" value="HYDROLASE, ALPHA/BETA FOLD FAMILY PROTEIN"/>
    <property type="match status" value="1"/>
</dbReference>
<dbReference type="Proteomes" id="UP000326702">
    <property type="component" value="Chromosome"/>
</dbReference>
<dbReference type="Gene3D" id="3.40.50.1820">
    <property type="entry name" value="alpha/beta hydrolase"/>
    <property type="match status" value="1"/>
</dbReference>
<dbReference type="EMBL" id="CP045529">
    <property type="protein sequence ID" value="QFU99231.1"/>
    <property type="molecule type" value="Genomic_DNA"/>
</dbReference>
<dbReference type="InterPro" id="IPR029058">
    <property type="entry name" value="AB_hydrolase_fold"/>
</dbReference>
<dbReference type="RefSeq" id="WP_036946981.1">
    <property type="nucleotide sequence ID" value="NZ_BAABIH010000008.1"/>
</dbReference>
<dbReference type="InterPro" id="IPR050471">
    <property type="entry name" value="AB_hydrolase"/>
</dbReference>
<reference evidence="2 3" key="1">
    <citation type="submission" date="2019-10" db="EMBL/GenBank/DDBJ databases">
        <title>Genome sequence of Luteimicrobium xylanilyticum HY-24.</title>
        <authorList>
            <person name="Kim D.Y."/>
            <person name="Park H.-Y."/>
        </authorList>
    </citation>
    <scope>NUCLEOTIDE SEQUENCE [LARGE SCALE GENOMIC DNA]</scope>
    <source>
        <strain evidence="2 3">HY-24</strain>
    </source>
</reference>
<dbReference type="OrthoDB" id="8957634at2"/>
<dbReference type="SUPFAM" id="SSF53474">
    <property type="entry name" value="alpha/beta-Hydrolases"/>
    <property type="match status" value="1"/>
</dbReference>
<dbReference type="InterPro" id="IPR000073">
    <property type="entry name" value="AB_hydrolase_1"/>
</dbReference>
<keyword evidence="3" id="KW-1185">Reference proteome</keyword>
<sequence length="281" mass="30167">MAENTALTTPNRSIDVGGDTFAYRRLGSPGTTPPLVMLQHFRGNLDFWDPDLLDALAADREVITVDLRGVGGSSGATRTSVWEDALDVVAFVDALGLETVDLFGFSLGGHVAQDVVLARPRLVRRLVLGGTAPMGAPGLHRWNDDVYAYATGDETSADDFVALFFSGSASSTALAWEHLRRRSARTEADVPTSLAARDAQLVALTAWGIPDRSRLERLSAITQPTLVLCGDDDTMMVTANSVRLADAIPGAQLRVYPDAGHGFLDQLPVLVAEHVRLFLGR</sequence>
<dbReference type="AlphaFoldDB" id="A0A5P9QCQ8"/>
<evidence type="ECO:0000259" key="1">
    <source>
        <dbReference type="Pfam" id="PF00561"/>
    </source>
</evidence>
<name>A0A5P9QCQ8_9MICO</name>
<proteinExistence type="predicted"/>
<dbReference type="PRINTS" id="PR00111">
    <property type="entry name" value="ABHYDROLASE"/>
</dbReference>
<evidence type="ECO:0000313" key="3">
    <source>
        <dbReference type="Proteomes" id="UP000326702"/>
    </source>
</evidence>